<protein>
    <submittedName>
        <fullName evidence="6">NADH dehydrogenase subunit H</fullName>
    </submittedName>
</protein>
<feature type="transmembrane region" description="Helical" evidence="5">
    <location>
        <begin position="322"/>
        <end position="344"/>
    </location>
</feature>
<dbReference type="InterPro" id="IPR018086">
    <property type="entry name" value="NADH_UbQ_OxRdtase_su1_CS"/>
</dbReference>
<evidence type="ECO:0000256" key="5">
    <source>
        <dbReference type="SAM" id="Phobius"/>
    </source>
</evidence>
<name>T0ZY86_9ZZZZ</name>
<dbReference type="AlphaFoldDB" id="T0ZY86"/>
<dbReference type="NCBIfam" id="NF004741">
    <property type="entry name" value="PRK06076.1-2"/>
    <property type="match status" value="1"/>
</dbReference>
<feature type="transmembrane region" description="Helical" evidence="5">
    <location>
        <begin position="20"/>
        <end position="46"/>
    </location>
</feature>
<evidence type="ECO:0000313" key="6">
    <source>
        <dbReference type="EMBL" id="EQD33639.1"/>
    </source>
</evidence>
<feature type="transmembrane region" description="Helical" evidence="5">
    <location>
        <begin position="95"/>
        <end position="118"/>
    </location>
</feature>
<feature type="transmembrane region" description="Helical" evidence="5">
    <location>
        <begin position="204"/>
        <end position="224"/>
    </location>
</feature>
<keyword evidence="2 5" id="KW-0812">Transmembrane</keyword>
<feature type="transmembrane region" description="Helical" evidence="5">
    <location>
        <begin position="255"/>
        <end position="277"/>
    </location>
</feature>
<dbReference type="InterPro" id="IPR001694">
    <property type="entry name" value="NADH_UbQ_OxRdtase_su1/FPO"/>
</dbReference>
<accession>T0ZY86</accession>
<dbReference type="EMBL" id="AUZY01011695">
    <property type="protein sequence ID" value="EQD33639.1"/>
    <property type="molecule type" value="Genomic_DNA"/>
</dbReference>
<dbReference type="HAMAP" id="MF_01350">
    <property type="entry name" value="NDH1_NuoH"/>
    <property type="match status" value="1"/>
</dbReference>
<gene>
    <name evidence="6" type="ORF">B1B_17509</name>
</gene>
<reference evidence="6" key="2">
    <citation type="journal article" date="2014" name="ISME J.">
        <title>Microbial stratification in low pH oxic and suboxic macroscopic growths along an acid mine drainage.</title>
        <authorList>
            <person name="Mendez-Garcia C."/>
            <person name="Mesa V."/>
            <person name="Sprenger R.R."/>
            <person name="Richter M."/>
            <person name="Diez M.S."/>
            <person name="Solano J."/>
            <person name="Bargiela R."/>
            <person name="Golyshina O.V."/>
            <person name="Manteca A."/>
            <person name="Ramos J.L."/>
            <person name="Gallego J.R."/>
            <person name="Llorente I."/>
            <person name="Martins Dos Santos V.A."/>
            <person name="Jensen O.N."/>
            <person name="Pelaez A.I."/>
            <person name="Sanchez J."/>
            <person name="Ferrer M."/>
        </authorList>
    </citation>
    <scope>NUCLEOTIDE SEQUENCE</scope>
</reference>
<feature type="transmembrane region" description="Helical" evidence="5">
    <location>
        <begin position="169"/>
        <end position="192"/>
    </location>
</feature>
<dbReference type="PANTHER" id="PTHR11432">
    <property type="entry name" value="NADH DEHYDROGENASE SUBUNIT 1"/>
    <property type="match status" value="1"/>
</dbReference>
<comment type="caution">
    <text evidence="6">The sequence shown here is derived from an EMBL/GenBank/DDBJ whole genome shotgun (WGS) entry which is preliminary data.</text>
</comment>
<keyword evidence="3 5" id="KW-1133">Transmembrane helix</keyword>
<comment type="subcellular location">
    <subcellularLocation>
        <location evidence="1">Membrane</location>
        <topology evidence="1">Multi-pass membrane protein</topology>
    </subcellularLocation>
</comment>
<dbReference type="Pfam" id="PF00146">
    <property type="entry name" value="NADHdh"/>
    <property type="match status" value="1"/>
</dbReference>
<dbReference type="GO" id="GO:0003954">
    <property type="term" value="F:NADH dehydrogenase activity"/>
    <property type="evidence" value="ECO:0007669"/>
    <property type="project" value="TreeGrafter"/>
</dbReference>
<dbReference type="PANTHER" id="PTHR11432:SF3">
    <property type="entry name" value="NADH-UBIQUINONE OXIDOREDUCTASE CHAIN 1"/>
    <property type="match status" value="1"/>
</dbReference>
<evidence type="ECO:0000256" key="2">
    <source>
        <dbReference type="ARBA" id="ARBA00022692"/>
    </source>
</evidence>
<dbReference type="PROSITE" id="PS00667">
    <property type="entry name" value="COMPLEX1_ND1_1"/>
    <property type="match status" value="1"/>
</dbReference>
<evidence type="ECO:0000256" key="4">
    <source>
        <dbReference type="ARBA" id="ARBA00023136"/>
    </source>
</evidence>
<keyword evidence="4 5" id="KW-0472">Membrane</keyword>
<reference evidence="6" key="1">
    <citation type="submission" date="2013-08" db="EMBL/GenBank/DDBJ databases">
        <authorList>
            <person name="Mendez C."/>
            <person name="Richter M."/>
            <person name="Ferrer M."/>
            <person name="Sanchez J."/>
        </authorList>
    </citation>
    <scope>NUCLEOTIDE SEQUENCE</scope>
</reference>
<dbReference type="GO" id="GO:0016020">
    <property type="term" value="C:membrane"/>
    <property type="evidence" value="ECO:0007669"/>
    <property type="project" value="UniProtKB-SubCell"/>
</dbReference>
<feature type="transmembrane region" description="Helical" evidence="5">
    <location>
        <begin position="124"/>
        <end position="148"/>
    </location>
</feature>
<sequence>MSILQWIYSVLSFLGHNVGYALAYIIESIILLIFVSISLIVMVYLFRKYMARVQQRIGPNRVGKFGLLQLIADALKLAGKEVIFPKERDDLPYKVAPFVVFFGLVLAFAFLPFGNLSIFGNLTITYSGVSIIFIFAILAIMPIGEVLAGISSHNKYALMGALRSVAKDVSFEVPMMLSVLAIVLMASARTATSLSLESIVTTEILPYGILEPLGLLVFFIAMIARASYAPFDMGESDSELVSGYSTEYTGLRFGLFYMGMFGTIFLGSLLVSLLYLGGFNGPFSSQVGFIWLLVKGIVLVLISFTVWLSMPRIRIDRLVNAGWKYLLPISFINLVLAGVLTLGLGW</sequence>
<feature type="transmembrane region" description="Helical" evidence="5">
    <location>
        <begin position="289"/>
        <end position="310"/>
    </location>
</feature>
<organism evidence="6">
    <name type="scientific">mine drainage metagenome</name>
    <dbReference type="NCBI Taxonomy" id="410659"/>
    <lineage>
        <taxon>unclassified sequences</taxon>
        <taxon>metagenomes</taxon>
        <taxon>ecological metagenomes</taxon>
    </lineage>
</organism>
<evidence type="ECO:0000256" key="3">
    <source>
        <dbReference type="ARBA" id="ARBA00022989"/>
    </source>
</evidence>
<proteinExistence type="inferred from homology"/>
<dbReference type="GO" id="GO:0009060">
    <property type="term" value="P:aerobic respiration"/>
    <property type="evidence" value="ECO:0007669"/>
    <property type="project" value="TreeGrafter"/>
</dbReference>
<evidence type="ECO:0000256" key="1">
    <source>
        <dbReference type="ARBA" id="ARBA00004141"/>
    </source>
</evidence>